<name>A0AA86THL6_9EUKA</name>
<feature type="coiled-coil region" evidence="1">
    <location>
        <begin position="6"/>
        <end position="40"/>
    </location>
</feature>
<reference evidence="3 4" key="2">
    <citation type="submission" date="2024-07" db="EMBL/GenBank/DDBJ databases">
        <authorList>
            <person name="Akdeniz Z."/>
        </authorList>
    </citation>
    <scope>NUCLEOTIDE SEQUENCE [LARGE SCALE GENOMIC DNA]</scope>
</reference>
<feature type="coiled-coil region" evidence="1">
    <location>
        <begin position="373"/>
        <end position="442"/>
    </location>
</feature>
<dbReference type="EMBL" id="CAXDID020000389">
    <property type="protein sequence ID" value="CAL6085867.1"/>
    <property type="molecule type" value="Genomic_DNA"/>
</dbReference>
<keyword evidence="4" id="KW-1185">Reference proteome</keyword>
<keyword evidence="1" id="KW-0175">Coiled coil</keyword>
<evidence type="ECO:0000313" key="4">
    <source>
        <dbReference type="Proteomes" id="UP001642409"/>
    </source>
</evidence>
<dbReference type="AlphaFoldDB" id="A0AA86THL6"/>
<feature type="coiled-coil region" evidence="1">
    <location>
        <begin position="77"/>
        <end position="348"/>
    </location>
</feature>
<evidence type="ECO:0000256" key="1">
    <source>
        <dbReference type="SAM" id="Coils"/>
    </source>
</evidence>
<evidence type="ECO:0000313" key="2">
    <source>
        <dbReference type="EMBL" id="CAI9917845.1"/>
    </source>
</evidence>
<reference evidence="2" key="1">
    <citation type="submission" date="2023-06" db="EMBL/GenBank/DDBJ databases">
        <authorList>
            <person name="Kurt Z."/>
        </authorList>
    </citation>
    <scope>NUCLEOTIDE SEQUENCE</scope>
</reference>
<protein>
    <submittedName>
        <fullName evidence="3">Hypothetical_protein</fullName>
    </submittedName>
</protein>
<evidence type="ECO:0000313" key="3">
    <source>
        <dbReference type="EMBL" id="CAL6085867.1"/>
    </source>
</evidence>
<organism evidence="2">
    <name type="scientific">Hexamita inflata</name>
    <dbReference type="NCBI Taxonomy" id="28002"/>
    <lineage>
        <taxon>Eukaryota</taxon>
        <taxon>Metamonada</taxon>
        <taxon>Diplomonadida</taxon>
        <taxon>Hexamitidae</taxon>
        <taxon>Hexamitinae</taxon>
        <taxon>Hexamita</taxon>
    </lineage>
</organism>
<comment type="caution">
    <text evidence="2">The sequence shown here is derived from an EMBL/GenBank/DDBJ whole genome shotgun (WGS) entry which is preliminary data.</text>
</comment>
<sequence>MQNSQLQQTVNERDEAYQKLQNVLKEFEDLRINKEIQSNEYQVNILQIQQQNNILESTIQKQKVDLDEQVDKTLSLLNQANIQIHTLTEQIQQLSSVKQETFELTQQQQQELNNIIVELTKQQSEQAQLINEKEFELKNLKQMNNEITHSNIQLQNNIQQLNQQKQTEVDEIQLINQELLQSITLLQEQVQQYNDKSIEQLTQINKLKLVNDQLIHTNSILQDQVQQLVLNVEKLQENDEQERNQLELISQDLMKSNQQNQNLQEQVKQQKQINEKLTEQQIQQHVMQTEEFELAKQELIQVNQQLYEQVQQLNLQLESVQQNNKQENEELIQSISLLQAQIQCQEVNNLKQIEQLQLNENEINKLLQANNELIKFNEHLQKQVQEQQRLQEEQQTETEINTELKTQVQSFELTNQELKEYIETLSNELTIQQNKYTNLLSERDQAFNQVNLVNQNLEITIQSPSNNENVLLTVSNQLQESQLQLQAATNQNSEKELIISKLLSEIDHQKQKLAELESNLLQINSSIPLHSQQNAVLLQKLNTAVLSNGDLQRDLIQIKSQSENQIKALKSQIQRTQLDNERLVIQNNSLKKDQKQNAIQLNQQNVQIEKLNCITKEARKRHTEQINQIANQLQKTVQAQNSQIDSLKQQINEYQKTTQNKDEKEIIYLQIQLEDKNAQISELTKSNKNYIQQMKKMNTIMEQMQSNELEMHKSLQSSQIRTLELSQSLNSDKQNTLQIAFDMNVKRINKDIMKEVEIIRRLIGLSFEKEEPIYARILISIIALKLAPNENVKKNLLILLQKVDKDIVNQLEYVLEQ</sequence>
<feature type="coiled-coil region" evidence="1">
    <location>
        <begin position="559"/>
        <end position="707"/>
    </location>
</feature>
<feature type="coiled-coil region" evidence="1">
    <location>
        <begin position="471"/>
        <end position="526"/>
    </location>
</feature>
<dbReference type="EMBL" id="CATOUU010000143">
    <property type="protein sequence ID" value="CAI9917845.1"/>
    <property type="molecule type" value="Genomic_DNA"/>
</dbReference>
<gene>
    <name evidence="2" type="ORF">HINF_LOCUS5490</name>
    <name evidence="3" type="ORF">HINF_LOCUS62885</name>
</gene>
<dbReference type="Proteomes" id="UP001642409">
    <property type="component" value="Unassembled WGS sequence"/>
</dbReference>
<accession>A0AA86THL6</accession>
<proteinExistence type="predicted"/>